<comment type="subcellular location">
    <subcellularLocation>
        <location evidence="1">Nucleus</location>
    </subcellularLocation>
</comment>
<dbReference type="AlphaFoldDB" id="A0A8H3F843"/>
<keyword evidence="4" id="KW-0234">DNA repair</keyword>
<evidence type="ECO:0000256" key="2">
    <source>
        <dbReference type="ARBA" id="ARBA00010991"/>
    </source>
</evidence>
<evidence type="ECO:0000313" key="6">
    <source>
        <dbReference type="EMBL" id="CAF9920412.1"/>
    </source>
</evidence>
<dbReference type="InterPro" id="IPR003021">
    <property type="entry name" value="Rad1_Rec1_Rad17"/>
</dbReference>
<dbReference type="PRINTS" id="PR01245">
    <property type="entry name" value="RAD1REC1"/>
</dbReference>
<sequence length="333" mass="36643">MASTNDNADNAAPLFSAVSGSARQIFQLLRCINFVSKTHVQITKEGLRFTVEESQVMQGVVFLDKALFTAYTYSPSAEEDSEDFEPSPFQISLSSLLETLQILGINDNKDRWSKRDSSYNTVNGFSSGSGPPGAFDNRVLDMNGICRLSYAAGGEPLCVILEEPRVTTTCKLVTYEPEFQEEIPLQKDAIAQKIIMRASWLYDAINELSSTSPTRLIIVSSPTAPYFTLSSSGPLGSATVEFSKDPQLLETFQVPRRTVNTYKYSLIKGASRAMAIASKVSIRSDEQGVLSLQFMIEVEGGGFSFVDFRFVPFIPEEGDVEEESEVGEAEGFE</sequence>
<dbReference type="GO" id="GO:0030896">
    <property type="term" value="C:checkpoint clamp complex"/>
    <property type="evidence" value="ECO:0007669"/>
    <property type="project" value="TreeGrafter"/>
</dbReference>
<keyword evidence="5" id="KW-0539">Nucleus</keyword>
<reference evidence="6" key="1">
    <citation type="submission" date="2021-03" db="EMBL/GenBank/DDBJ databases">
        <authorList>
            <person name="Tagirdzhanova G."/>
        </authorList>
    </citation>
    <scope>NUCLEOTIDE SEQUENCE</scope>
</reference>
<dbReference type="InterPro" id="IPR046938">
    <property type="entry name" value="DNA_clamp_sf"/>
</dbReference>
<comment type="similarity">
    <text evidence="2">Belongs to the rad1 family.</text>
</comment>
<dbReference type="Pfam" id="PF02144">
    <property type="entry name" value="Rad1"/>
    <property type="match status" value="1"/>
</dbReference>
<evidence type="ECO:0000256" key="4">
    <source>
        <dbReference type="ARBA" id="ARBA00023204"/>
    </source>
</evidence>
<dbReference type="PANTHER" id="PTHR10870">
    <property type="entry name" value="CELL CYCLE CHECKPOINT PROTEIN RAD1"/>
    <property type="match status" value="1"/>
</dbReference>
<protein>
    <submittedName>
        <fullName evidence="6">SsDNA endodeoxyribonuclease</fullName>
    </submittedName>
</protein>
<dbReference type="FunFam" id="3.70.10.10:FF:000014">
    <property type="entry name" value="DNA repair protein Rad1, putative"/>
    <property type="match status" value="1"/>
</dbReference>
<dbReference type="GO" id="GO:0000077">
    <property type="term" value="P:DNA damage checkpoint signaling"/>
    <property type="evidence" value="ECO:0007669"/>
    <property type="project" value="InterPro"/>
</dbReference>
<keyword evidence="3" id="KW-0227">DNA damage</keyword>
<gene>
    <name evidence="6" type="primary">RAD1</name>
    <name evidence="6" type="ORF">IMSHALPRED_004880</name>
</gene>
<accession>A0A8H3F843</accession>
<dbReference type="Proteomes" id="UP000664534">
    <property type="component" value="Unassembled WGS sequence"/>
</dbReference>
<evidence type="ECO:0000256" key="5">
    <source>
        <dbReference type="ARBA" id="ARBA00023242"/>
    </source>
</evidence>
<dbReference type="CDD" id="cd00577">
    <property type="entry name" value="PCNA"/>
    <property type="match status" value="1"/>
</dbReference>
<evidence type="ECO:0000313" key="7">
    <source>
        <dbReference type="Proteomes" id="UP000664534"/>
    </source>
</evidence>
<evidence type="ECO:0000256" key="1">
    <source>
        <dbReference type="ARBA" id="ARBA00004123"/>
    </source>
</evidence>
<name>A0A8H3F843_9LECA</name>
<evidence type="ECO:0000256" key="3">
    <source>
        <dbReference type="ARBA" id="ARBA00022763"/>
    </source>
</evidence>
<comment type="caution">
    <text evidence="6">The sequence shown here is derived from an EMBL/GenBank/DDBJ whole genome shotgun (WGS) entry which is preliminary data.</text>
</comment>
<dbReference type="Gene3D" id="3.70.10.10">
    <property type="match status" value="1"/>
</dbReference>
<keyword evidence="7" id="KW-1185">Reference proteome</keyword>
<organism evidence="6 7">
    <name type="scientific">Imshaugia aleurites</name>
    <dbReference type="NCBI Taxonomy" id="172621"/>
    <lineage>
        <taxon>Eukaryota</taxon>
        <taxon>Fungi</taxon>
        <taxon>Dikarya</taxon>
        <taxon>Ascomycota</taxon>
        <taxon>Pezizomycotina</taxon>
        <taxon>Lecanoromycetes</taxon>
        <taxon>OSLEUM clade</taxon>
        <taxon>Lecanoromycetidae</taxon>
        <taxon>Lecanorales</taxon>
        <taxon>Lecanorineae</taxon>
        <taxon>Parmeliaceae</taxon>
        <taxon>Imshaugia</taxon>
    </lineage>
</organism>
<proteinExistence type="inferred from homology"/>
<dbReference type="SUPFAM" id="SSF55979">
    <property type="entry name" value="DNA clamp"/>
    <property type="match status" value="1"/>
</dbReference>
<dbReference type="GO" id="GO:0006281">
    <property type="term" value="P:DNA repair"/>
    <property type="evidence" value="ECO:0007669"/>
    <property type="project" value="UniProtKB-KW"/>
</dbReference>
<dbReference type="PANTHER" id="PTHR10870:SF0">
    <property type="entry name" value="CELL CYCLE CHECKPOINT PROTEIN RAD1"/>
    <property type="match status" value="1"/>
</dbReference>
<dbReference type="EMBL" id="CAJPDT010000025">
    <property type="protein sequence ID" value="CAF9920412.1"/>
    <property type="molecule type" value="Genomic_DNA"/>
</dbReference>
<dbReference type="OrthoDB" id="337581at2759"/>